<keyword evidence="2" id="KW-1185">Reference proteome</keyword>
<dbReference type="HOGENOM" id="CLU_3433194_0_0_1"/>
<dbReference type="AlphaFoldDB" id="A0A084B874"/>
<reference evidence="1 2" key="1">
    <citation type="journal article" date="2014" name="BMC Genomics">
        <title>Comparative genome sequencing reveals chemotype-specific gene clusters in the toxigenic black mold Stachybotrys.</title>
        <authorList>
            <person name="Semeiks J."/>
            <person name="Borek D."/>
            <person name="Otwinowski Z."/>
            <person name="Grishin N.V."/>
        </authorList>
    </citation>
    <scope>NUCLEOTIDE SEQUENCE [LARGE SCALE GENOMIC DNA]</scope>
    <source>
        <strain evidence="2">CBS 109288 / IBT 7711</strain>
    </source>
</reference>
<dbReference type="EMBL" id="KL647757">
    <property type="protein sequence ID" value="KEY73753.1"/>
    <property type="molecule type" value="Genomic_DNA"/>
</dbReference>
<dbReference type="Proteomes" id="UP000028045">
    <property type="component" value="Unassembled WGS sequence"/>
</dbReference>
<protein>
    <submittedName>
        <fullName evidence="1">Uncharacterized protein</fullName>
    </submittedName>
</protein>
<gene>
    <name evidence="1" type="ORF">S7711_11574</name>
</gene>
<evidence type="ECO:0000313" key="1">
    <source>
        <dbReference type="EMBL" id="KEY73753.1"/>
    </source>
</evidence>
<accession>A0A084B874</accession>
<evidence type="ECO:0000313" key="2">
    <source>
        <dbReference type="Proteomes" id="UP000028045"/>
    </source>
</evidence>
<proteinExistence type="predicted"/>
<organism evidence="1 2">
    <name type="scientific">Stachybotrys chartarum (strain CBS 109288 / IBT 7711)</name>
    <name type="common">Toxic black mold</name>
    <name type="synonym">Stilbospora chartarum</name>
    <dbReference type="NCBI Taxonomy" id="1280523"/>
    <lineage>
        <taxon>Eukaryota</taxon>
        <taxon>Fungi</taxon>
        <taxon>Dikarya</taxon>
        <taxon>Ascomycota</taxon>
        <taxon>Pezizomycotina</taxon>
        <taxon>Sordariomycetes</taxon>
        <taxon>Hypocreomycetidae</taxon>
        <taxon>Hypocreales</taxon>
        <taxon>Stachybotryaceae</taxon>
        <taxon>Stachybotrys</taxon>
    </lineage>
</organism>
<name>A0A084B874_STACB</name>
<sequence>MSSLITYSRRRTFSGL</sequence>